<evidence type="ECO:0000313" key="2">
    <source>
        <dbReference type="EMBL" id="QNO44376.1"/>
    </source>
</evidence>
<gene>
    <name evidence="3" type="ORF">FHFNBGNC_00003</name>
    <name evidence="2" type="ORF">NMMOIOMP_00003</name>
</gene>
<proteinExistence type="predicted"/>
<evidence type="ECO:0000313" key="3">
    <source>
        <dbReference type="EMBL" id="QNO45867.1"/>
    </source>
</evidence>
<organism evidence="2">
    <name type="scientific">Candidatus Methanogaster sp. ANME-2c ERB4</name>
    <dbReference type="NCBI Taxonomy" id="2759911"/>
    <lineage>
        <taxon>Archaea</taxon>
        <taxon>Methanobacteriati</taxon>
        <taxon>Methanobacteriota</taxon>
        <taxon>Stenosarchaea group</taxon>
        <taxon>Methanomicrobia</taxon>
        <taxon>Methanosarcinales</taxon>
        <taxon>ANME-2 cluster</taxon>
        <taxon>Candidatus Methanogasteraceae</taxon>
        <taxon>Candidatus Methanogaster</taxon>
    </lineage>
</organism>
<protein>
    <submittedName>
        <fullName evidence="2">Uncharacterized protein</fullName>
    </submittedName>
</protein>
<reference evidence="2" key="1">
    <citation type="submission" date="2020-06" db="EMBL/GenBank/DDBJ databases">
        <title>Unique genomic features of the anaerobic methanotrophic archaea.</title>
        <authorList>
            <person name="Chadwick G.L."/>
            <person name="Skennerton C.T."/>
            <person name="Laso-Perez R."/>
            <person name="Leu A.O."/>
            <person name="Speth D.R."/>
            <person name="Yu H."/>
            <person name="Morgan-Lang C."/>
            <person name="Hatzenpichler R."/>
            <person name="Goudeau D."/>
            <person name="Malmstrom R."/>
            <person name="Brazelton W.J."/>
            <person name="Woyke T."/>
            <person name="Hallam S.J."/>
            <person name="Tyson G.W."/>
            <person name="Wegener G."/>
            <person name="Boetius A."/>
            <person name="Orphan V."/>
        </authorList>
    </citation>
    <scope>NUCLEOTIDE SEQUENCE</scope>
</reference>
<dbReference type="AlphaFoldDB" id="A0A7G9Y8P2"/>
<feature type="compositionally biased region" description="Basic and acidic residues" evidence="1">
    <location>
        <begin position="104"/>
        <end position="117"/>
    </location>
</feature>
<dbReference type="EMBL" id="MT630960">
    <property type="protein sequence ID" value="QNO44376.1"/>
    <property type="molecule type" value="Genomic_DNA"/>
</dbReference>
<evidence type="ECO:0000256" key="1">
    <source>
        <dbReference type="SAM" id="MobiDB-lite"/>
    </source>
</evidence>
<name>A0A7G9Y8P2_9EURY</name>
<feature type="region of interest" description="Disordered" evidence="1">
    <location>
        <begin position="80"/>
        <end position="126"/>
    </location>
</feature>
<dbReference type="EMBL" id="MT631158">
    <property type="protein sequence ID" value="QNO45867.1"/>
    <property type="molecule type" value="Genomic_DNA"/>
</dbReference>
<sequence>MARFTSCTTFPRVCRIDPRIREPACSGMPAPGGIITDKVSSHLTLRCRLHLSRVFRYQFCQQTTNNGIWIENTCPAQSGITPVPDHRSGPPKVRVRFRMPPPDRSGRPGLLRDEKNGLSRSPGVFNSSLPPSETSISYLSAVWCMSRVFAVLAYYGVACDERLRGFTPR</sequence>
<accession>A0A7G9Y8P2</accession>